<dbReference type="InterPro" id="IPR011048">
    <property type="entry name" value="Haem_d1_sf"/>
</dbReference>
<dbReference type="RefSeq" id="XP_014569755.1">
    <property type="nucleotide sequence ID" value="XM_014714269.1"/>
</dbReference>
<evidence type="ECO:0000313" key="7">
    <source>
        <dbReference type="Proteomes" id="UP000009131"/>
    </source>
</evidence>
<keyword evidence="3" id="KW-0853">WD repeat</keyword>
<dbReference type="OrthoDB" id="21128at2759"/>
<protein>
    <recommendedName>
        <fullName evidence="8">Enhancer of mRNA-decapping protein 4 WD40 repeat region domain-containing protein</fullName>
    </recommendedName>
</protein>
<organism evidence="6 7">
    <name type="scientific">Mixia osmundae (strain CBS 9802 / IAM 14324 / JCM 22182 / KY 12970)</name>
    <dbReference type="NCBI Taxonomy" id="764103"/>
    <lineage>
        <taxon>Eukaryota</taxon>
        <taxon>Fungi</taxon>
        <taxon>Dikarya</taxon>
        <taxon>Basidiomycota</taxon>
        <taxon>Pucciniomycotina</taxon>
        <taxon>Mixiomycetes</taxon>
        <taxon>Mixiales</taxon>
        <taxon>Mixiaceae</taxon>
        <taxon>Mixia</taxon>
    </lineage>
</organism>
<reference evidence="6 7" key="1">
    <citation type="journal article" date="2011" name="J. Gen. Appl. Microbiol.">
        <title>Draft genome sequencing of the enigmatic basidiomycete Mixia osmundae.</title>
        <authorList>
            <person name="Nishida H."/>
            <person name="Nagatsuka Y."/>
            <person name="Sugiyama J."/>
        </authorList>
    </citation>
    <scope>NUCLEOTIDE SEQUENCE [LARGE SCALE GENOMIC DNA]</scope>
    <source>
        <strain evidence="7">CBS 9802 / IAM 14324 / JCM 22182 / KY 12970</strain>
    </source>
</reference>
<dbReference type="PANTHER" id="PTHR15598:SF5">
    <property type="entry name" value="ENHANCER OF MRNA-DECAPPING PROTEIN 4"/>
    <property type="match status" value="1"/>
</dbReference>
<evidence type="ECO:0000313" key="6">
    <source>
        <dbReference type="EMBL" id="GAA95759.1"/>
    </source>
</evidence>
<feature type="region of interest" description="Disordered" evidence="5">
    <location>
        <begin position="577"/>
        <end position="711"/>
    </location>
</feature>
<proteinExistence type="predicted"/>
<reference evidence="6 7" key="2">
    <citation type="journal article" date="2012" name="Open Biol.">
        <title>Characteristics of nucleosomes and linker DNA regions on the genome of the basidiomycete Mixia osmundae revealed by mono- and dinucleosome mapping.</title>
        <authorList>
            <person name="Nishida H."/>
            <person name="Kondo S."/>
            <person name="Matsumoto T."/>
            <person name="Suzuki Y."/>
            <person name="Yoshikawa H."/>
            <person name="Taylor T.D."/>
            <person name="Sugiyama J."/>
        </authorList>
    </citation>
    <scope>NUCLEOTIDE SEQUENCE [LARGE SCALE GENOMIC DNA]</scope>
    <source>
        <strain evidence="7">CBS 9802 / IAM 14324 / JCM 22182 / KY 12970</strain>
    </source>
</reference>
<dbReference type="InterPro" id="IPR015943">
    <property type="entry name" value="WD40/YVTN_repeat-like_dom_sf"/>
</dbReference>
<dbReference type="AlphaFoldDB" id="G7DYU9"/>
<evidence type="ECO:0000256" key="1">
    <source>
        <dbReference type="ARBA" id="ARBA00004496"/>
    </source>
</evidence>
<sequence>MSAFDLLKTLQLDSDSLTNLTNGYSPATSEPKASAPVLPAETPAPRPAGREADLLAILSGTSSSLRTPLSSSPAVKQEETDAPIDVRPTIERTTTPPPPEPSMKTTPFAFRSPFDAMLPGRALSSPATKSESPVPARMMTPERSPASRKQRATSAQPSASAASSPSKSEAFGPLPAVPIRTATLKDMSKVETTPISLFTPAHRSPGKRLAAHGFVAYATPLGRIRVVDTDTGARLLLQGLSSPIIDLHISPGSVSGKRLIAAVDHEGTVMVWRIDERLGPDSKVELESRHTSQTAPSGATVRALRFNPDPATRKLSLLASSNQRELSDVFTLSMDQAKSGQLDLISPSNVPGATIPHIREQHFDDAQWSLDGKSLVLLGSNGSGSLYDVEQTPVYPSELLDIGALPHDLLSVGLLADQLAPGGFSLVAGTESSISILPLASKAGSDCQTKRRKRAVSRFDMTERIVGLAQTLKRDAAFTITSTGTISYIASAEADSYCITNIETSIADAWDIVVDMHEDSSVWTTYVLHSKGINKIKIPREALREAETITHKASVTASVEQKATAAPVASKAIKVDEPALSGPPPAPAVASTPAKAPSPVPQAVVSVPLPDRPPTKKARSTALPAEKLPEKDIKPDLVTPAVALPSETAAKSKQATPAKTKGKDKAQTGSEGETAQPKPAPAVGASKGGDTVPVATPNRSVAPKVSSKAAQPIAETAKALRAADLAELEARLSKRMTDEATAQRKELQAYMLSREEGEKERQIEILELVSQSLAKLDLAEAVQQATQTMVDLVVSQTSERLQTHLSALLEDSNSKNAEQRAAFDETVKSATQATITKSLPATLAVLQEALVLQMDQQLAKLDAIVSKTQQTSAVEVEKHMIETTSAYKAIQAQIGDLAAAQSRASISVASKSPAIIANGSGLGLQPDQSIEGVPSFYEDQVLSVLSSQDADQLAQFVEHSDLPLALAVIKARELSSPVVLTLLHRLGKADAATLDGPDQKKLAWIISALRVIDPQDERTRTYTPQVVNALLKESLGPRLAKYASPVGRSMLTSAIERAQLLLPGIIRRQ</sequence>
<dbReference type="Gene3D" id="2.130.10.10">
    <property type="entry name" value="YVTN repeat-like/Quinoprotein amine dehydrogenase"/>
    <property type="match status" value="1"/>
</dbReference>
<evidence type="ECO:0000256" key="4">
    <source>
        <dbReference type="ARBA" id="ARBA00022737"/>
    </source>
</evidence>
<evidence type="ECO:0000256" key="3">
    <source>
        <dbReference type="ARBA" id="ARBA00022574"/>
    </source>
</evidence>
<comment type="caution">
    <text evidence="6">The sequence shown here is derived from an EMBL/GenBank/DDBJ whole genome shotgun (WGS) entry which is preliminary data.</text>
</comment>
<evidence type="ECO:0008006" key="8">
    <source>
        <dbReference type="Google" id="ProtNLM"/>
    </source>
</evidence>
<accession>G7DYU9</accession>
<dbReference type="InterPro" id="IPR045152">
    <property type="entry name" value="EDC4-like"/>
</dbReference>
<comment type="subcellular location">
    <subcellularLocation>
        <location evidence="1">Cytoplasm</location>
    </subcellularLocation>
</comment>
<feature type="compositionally biased region" description="Low complexity" evidence="5">
    <location>
        <begin position="58"/>
        <end position="73"/>
    </location>
</feature>
<evidence type="ECO:0000256" key="5">
    <source>
        <dbReference type="SAM" id="MobiDB-lite"/>
    </source>
</evidence>
<dbReference type="EMBL" id="BABT02000062">
    <property type="protein sequence ID" value="GAA95759.1"/>
    <property type="molecule type" value="Genomic_DNA"/>
</dbReference>
<dbReference type="GO" id="GO:0000932">
    <property type="term" value="C:P-body"/>
    <property type="evidence" value="ECO:0007669"/>
    <property type="project" value="TreeGrafter"/>
</dbReference>
<dbReference type="InParanoid" id="G7DYU9"/>
<keyword evidence="2" id="KW-0963">Cytoplasm</keyword>
<feature type="compositionally biased region" description="Low complexity" evidence="5">
    <location>
        <begin position="152"/>
        <end position="170"/>
    </location>
</feature>
<dbReference type="SUPFAM" id="SSF51004">
    <property type="entry name" value="C-terminal (heme d1) domain of cytochrome cd1-nitrite reductase"/>
    <property type="match status" value="1"/>
</dbReference>
<dbReference type="PANTHER" id="PTHR15598">
    <property type="entry name" value="ENHANCER OF MRNA-DECAPPING PROTEIN 4"/>
    <property type="match status" value="1"/>
</dbReference>
<dbReference type="GO" id="GO:0031087">
    <property type="term" value="P:deadenylation-independent decapping of nuclear-transcribed mRNA"/>
    <property type="evidence" value="ECO:0007669"/>
    <property type="project" value="InterPro"/>
</dbReference>
<feature type="compositionally biased region" description="Low complexity" evidence="5">
    <location>
        <begin position="588"/>
        <end position="609"/>
    </location>
</feature>
<dbReference type="Proteomes" id="UP000009131">
    <property type="component" value="Unassembled WGS sequence"/>
</dbReference>
<keyword evidence="7" id="KW-1185">Reference proteome</keyword>
<name>G7DYU9_MIXOS</name>
<evidence type="ECO:0000256" key="2">
    <source>
        <dbReference type="ARBA" id="ARBA00022490"/>
    </source>
</evidence>
<keyword evidence="4" id="KW-0677">Repeat</keyword>
<dbReference type="STRING" id="764103.G7DYU9"/>
<dbReference type="HOGENOM" id="CLU_287856_0_0_1"/>
<dbReference type="eggNOG" id="ENOG502SAUY">
    <property type="taxonomic scope" value="Eukaryota"/>
</dbReference>
<feature type="compositionally biased region" description="Polar residues" evidence="5">
    <location>
        <begin position="15"/>
        <end position="28"/>
    </location>
</feature>
<feature type="region of interest" description="Disordered" evidence="5">
    <location>
        <begin position="15"/>
        <end position="174"/>
    </location>
</feature>
<gene>
    <name evidence="6" type="primary">Mo02416</name>
    <name evidence="6" type="ORF">E5Q_02416</name>
</gene>